<gene>
    <name evidence="1" type="ORF">SCLCIDRAFT_137301</name>
</gene>
<feature type="non-terminal residue" evidence="1">
    <location>
        <position position="1"/>
    </location>
</feature>
<dbReference type="Proteomes" id="UP000053989">
    <property type="component" value="Unassembled WGS sequence"/>
</dbReference>
<accession>A0A0C3DCP4</accession>
<dbReference type="STRING" id="1036808.A0A0C3DCP4"/>
<name>A0A0C3DCP4_9AGAM</name>
<dbReference type="EMBL" id="KN822160">
    <property type="protein sequence ID" value="KIM54164.1"/>
    <property type="molecule type" value="Genomic_DNA"/>
</dbReference>
<dbReference type="HOGENOM" id="CLU_114232_0_0_1"/>
<proteinExistence type="predicted"/>
<evidence type="ECO:0000313" key="2">
    <source>
        <dbReference type="Proteomes" id="UP000053989"/>
    </source>
</evidence>
<organism evidence="1 2">
    <name type="scientific">Scleroderma citrinum Foug A</name>
    <dbReference type="NCBI Taxonomy" id="1036808"/>
    <lineage>
        <taxon>Eukaryota</taxon>
        <taxon>Fungi</taxon>
        <taxon>Dikarya</taxon>
        <taxon>Basidiomycota</taxon>
        <taxon>Agaricomycotina</taxon>
        <taxon>Agaricomycetes</taxon>
        <taxon>Agaricomycetidae</taxon>
        <taxon>Boletales</taxon>
        <taxon>Sclerodermatineae</taxon>
        <taxon>Sclerodermataceae</taxon>
        <taxon>Scleroderma</taxon>
    </lineage>
</organism>
<evidence type="ECO:0000313" key="1">
    <source>
        <dbReference type="EMBL" id="KIM54164.1"/>
    </source>
</evidence>
<reference evidence="2" key="2">
    <citation type="submission" date="2015-01" db="EMBL/GenBank/DDBJ databases">
        <title>Evolutionary Origins and Diversification of the Mycorrhizal Mutualists.</title>
        <authorList>
            <consortium name="DOE Joint Genome Institute"/>
            <consortium name="Mycorrhizal Genomics Consortium"/>
            <person name="Kohler A."/>
            <person name="Kuo A."/>
            <person name="Nagy L.G."/>
            <person name="Floudas D."/>
            <person name="Copeland A."/>
            <person name="Barry K.W."/>
            <person name="Cichocki N."/>
            <person name="Veneault-Fourrey C."/>
            <person name="LaButti K."/>
            <person name="Lindquist E.A."/>
            <person name="Lipzen A."/>
            <person name="Lundell T."/>
            <person name="Morin E."/>
            <person name="Murat C."/>
            <person name="Riley R."/>
            <person name="Ohm R."/>
            <person name="Sun H."/>
            <person name="Tunlid A."/>
            <person name="Henrissat B."/>
            <person name="Grigoriev I.V."/>
            <person name="Hibbett D.S."/>
            <person name="Martin F."/>
        </authorList>
    </citation>
    <scope>NUCLEOTIDE SEQUENCE [LARGE SCALE GENOMIC DNA]</scope>
    <source>
        <strain evidence="2">Foug A</strain>
    </source>
</reference>
<dbReference type="AlphaFoldDB" id="A0A0C3DCP4"/>
<protein>
    <submittedName>
        <fullName evidence="1">Uncharacterized protein</fullName>
    </submittedName>
</protein>
<reference evidence="1 2" key="1">
    <citation type="submission" date="2014-04" db="EMBL/GenBank/DDBJ databases">
        <authorList>
            <consortium name="DOE Joint Genome Institute"/>
            <person name="Kuo A."/>
            <person name="Kohler A."/>
            <person name="Nagy L.G."/>
            <person name="Floudas D."/>
            <person name="Copeland A."/>
            <person name="Barry K.W."/>
            <person name="Cichocki N."/>
            <person name="Veneault-Fourrey C."/>
            <person name="LaButti K."/>
            <person name="Lindquist E.A."/>
            <person name="Lipzen A."/>
            <person name="Lundell T."/>
            <person name="Morin E."/>
            <person name="Murat C."/>
            <person name="Sun H."/>
            <person name="Tunlid A."/>
            <person name="Henrissat B."/>
            <person name="Grigoriev I.V."/>
            <person name="Hibbett D.S."/>
            <person name="Martin F."/>
            <person name="Nordberg H.P."/>
            <person name="Cantor M.N."/>
            <person name="Hua S.X."/>
        </authorList>
    </citation>
    <scope>NUCLEOTIDE SEQUENCE [LARGE SCALE GENOMIC DNA]</scope>
    <source>
        <strain evidence="1 2">Foug A</strain>
    </source>
</reference>
<keyword evidence="2" id="KW-1185">Reference proteome</keyword>
<dbReference type="InParanoid" id="A0A0C3DCP4"/>
<sequence>RQHRIWLIDHHVAAIGYETHRELRDWLRHCLKKGVGEQGSATQDVLNNCGVTGTELQEQWANQWEIQLSIRAHAPAKLKKELDTVFLMQADLDSSNKLLQLAWTTIERGNTTPSILDALASFEHSHAKLMTKAEAFYSSLNVHDQFPELSNVSLDFMQTLLMARDLKINIRKRAIGSFFEWDKLNCAVGGKDKPLGVCMVICPLLHLR</sequence>
<dbReference type="OrthoDB" id="3364670at2759"/>